<dbReference type="RefSeq" id="XP_040619328.1">
    <property type="nucleotide sequence ID" value="XM_040760228.1"/>
</dbReference>
<reference evidence="3 4" key="1">
    <citation type="journal article" date="2014" name="BMC Genomics">
        <title>Comparative genomics of the major fungal agents of human and animal Sporotrichosis: Sporothrix schenckii and Sporothrix brasiliensis.</title>
        <authorList>
            <person name="Teixeira M.M."/>
            <person name="de Almeida L.G."/>
            <person name="Kubitschek-Barreira P."/>
            <person name="Alves F.L."/>
            <person name="Kioshima E.S."/>
            <person name="Abadio A.K."/>
            <person name="Fernandes L."/>
            <person name="Derengowski L.S."/>
            <person name="Ferreira K.S."/>
            <person name="Souza R.C."/>
            <person name="Ruiz J.C."/>
            <person name="de Andrade N.C."/>
            <person name="Paes H.C."/>
            <person name="Nicola A.M."/>
            <person name="Albuquerque P."/>
            <person name="Gerber A.L."/>
            <person name="Martins V.P."/>
            <person name="Peconick L.D."/>
            <person name="Neto A.V."/>
            <person name="Chaucanez C.B."/>
            <person name="Silva P.A."/>
            <person name="Cunha O.L."/>
            <person name="de Oliveira F.F."/>
            <person name="dos Santos T.C."/>
            <person name="Barros A.L."/>
            <person name="Soares M.A."/>
            <person name="de Oliveira L.M."/>
            <person name="Marini M.M."/>
            <person name="Villalobos-Duno H."/>
            <person name="Cunha M.M."/>
            <person name="de Hoog S."/>
            <person name="da Silveira J.F."/>
            <person name="Henrissat B."/>
            <person name="Nino-Vega G.A."/>
            <person name="Cisalpino P.S."/>
            <person name="Mora-Montes H.M."/>
            <person name="Almeida S.R."/>
            <person name="Stajich J.E."/>
            <person name="Lopes-Bezerra L.M."/>
            <person name="Vasconcelos A.T."/>
            <person name="Felipe M.S."/>
        </authorList>
    </citation>
    <scope>NUCLEOTIDE SEQUENCE [LARGE SCALE GENOMIC DNA]</scope>
    <source>
        <strain evidence="3 4">5110</strain>
    </source>
</reference>
<evidence type="ECO:0000313" key="4">
    <source>
        <dbReference type="Proteomes" id="UP000031575"/>
    </source>
</evidence>
<evidence type="ECO:0000313" key="3">
    <source>
        <dbReference type="EMBL" id="KIH91318.1"/>
    </source>
</evidence>
<dbReference type="PANTHER" id="PTHR39599:SF1">
    <property type="entry name" value="GPI-ANCHORED PROTEIN (EUROFUNG)"/>
    <property type="match status" value="1"/>
</dbReference>
<dbReference type="EMBL" id="AWTV01000007">
    <property type="protein sequence ID" value="KIH91318.1"/>
    <property type="molecule type" value="Genomic_DNA"/>
</dbReference>
<accession>A0A0C2FJV5</accession>
<sequence>MPRPVAAANTATMLFLQVLAWLVAPAVGSGDAIGMAVAVEASNDNGGSSNNCPAHYYSCASQGSQFDGICCPYDQVCALAGDSRPACCPLGAVCTGNAPSTYVTTTAAASYVPNGFYSFPYLLPAGIAATTALADNNACAAVVQQCIRTFSQCTSALENSGISSGSNNVGPGGDGDGDGGAITVVVAGSTTITKRGVLPTEAAGVKRAIIGNPTTTLAAASAAGVCSSLSNQACGGLPSDTAGCSTLFSGRAAQTGFSTGNDTTRQRSLPSLGAVVAVAAVVGTAMMIL</sequence>
<evidence type="ECO:0000256" key="1">
    <source>
        <dbReference type="SAM" id="Phobius"/>
    </source>
</evidence>
<name>A0A0C2FJV5_9PEZI</name>
<dbReference type="Proteomes" id="UP000031575">
    <property type="component" value="Unassembled WGS sequence"/>
</dbReference>
<dbReference type="OrthoDB" id="5410926at2759"/>
<gene>
    <name evidence="3" type="ORF">SPBR_01918</name>
</gene>
<keyword evidence="1" id="KW-0472">Membrane</keyword>
<comment type="caution">
    <text evidence="3">The sequence shown here is derived from an EMBL/GenBank/DDBJ whole genome shotgun (WGS) entry which is preliminary data.</text>
</comment>
<dbReference type="GeneID" id="63675149"/>
<feature type="transmembrane region" description="Helical" evidence="1">
    <location>
        <begin position="269"/>
        <end position="288"/>
    </location>
</feature>
<keyword evidence="1" id="KW-1133">Transmembrane helix</keyword>
<feature type="signal peptide" evidence="2">
    <location>
        <begin position="1"/>
        <end position="28"/>
    </location>
</feature>
<dbReference type="HOGENOM" id="CLU_963697_0_0_1"/>
<keyword evidence="1" id="KW-0812">Transmembrane</keyword>
<protein>
    <submittedName>
        <fullName evidence="3">Uncharacterized protein</fullName>
    </submittedName>
</protein>
<keyword evidence="4" id="KW-1185">Reference proteome</keyword>
<feature type="chain" id="PRO_5002165390" evidence="2">
    <location>
        <begin position="29"/>
        <end position="289"/>
    </location>
</feature>
<evidence type="ECO:0000256" key="2">
    <source>
        <dbReference type="SAM" id="SignalP"/>
    </source>
</evidence>
<dbReference type="PANTHER" id="PTHR39599">
    <property type="entry name" value="GPI-ANCHORED PROTEIN (EUROFUNG)-RELATED-RELATED"/>
    <property type="match status" value="1"/>
</dbReference>
<keyword evidence="2" id="KW-0732">Signal</keyword>
<organism evidence="3 4">
    <name type="scientific">Sporothrix brasiliensis 5110</name>
    <dbReference type="NCBI Taxonomy" id="1398154"/>
    <lineage>
        <taxon>Eukaryota</taxon>
        <taxon>Fungi</taxon>
        <taxon>Dikarya</taxon>
        <taxon>Ascomycota</taxon>
        <taxon>Pezizomycotina</taxon>
        <taxon>Sordariomycetes</taxon>
        <taxon>Sordariomycetidae</taxon>
        <taxon>Ophiostomatales</taxon>
        <taxon>Ophiostomataceae</taxon>
        <taxon>Sporothrix</taxon>
    </lineage>
</organism>
<dbReference type="AlphaFoldDB" id="A0A0C2FJV5"/>
<proteinExistence type="predicted"/>
<dbReference type="VEuPathDB" id="FungiDB:SPBR_01918"/>